<evidence type="ECO:0000313" key="9">
    <source>
        <dbReference type="EMBL" id="QQL45895.1"/>
    </source>
</evidence>
<dbReference type="InterPro" id="IPR000086">
    <property type="entry name" value="NUDIX_hydrolase_dom"/>
</dbReference>
<evidence type="ECO:0000256" key="3">
    <source>
        <dbReference type="ARBA" id="ARBA00007275"/>
    </source>
</evidence>
<evidence type="ECO:0000256" key="4">
    <source>
        <dbReference type="ARBA" id="ARBA00016377"/>
    </source>
</evidence>
<evidence type="ECO:0000256" key="6">
    <source>
        <dbReference type="ARBA" id="ARBA00032162"/>
    </source>
</evidence>
<evidence type="ECO:0000256" key="1">
    <source>
        <dbReference type="ARBA" id="ARBA00000847"/>
    </source>
</evidence>
<dbReference type="GO" id="GO:0005829">
    <property type="term" value="C:cytosol"/>
    <property type="evidence" value="ECO:0007669"/>
    <property type="project" value="TreeGrafter"/>
</dbReference>
<dbReference type="KEGG" id="soa:G3M56_004755"/>
<reference evidence="9 10" key="1">
    <citation type="submission" date="2020-12" db="EMBL/GenBank/DDBJ databases">
        <title>Sulforoseuscoccus oceanibium gen. nov., sp. nov., a representative of the phylum Verrucomicrobia with special cytoplasmic membrane, and proposal of Sulforoseuscoccusaceae fam. nov.</title>
        <authorList>
            <person name="Xi F."/>
        </authorList>
    </citation>
    <scope>NUCLEOTIDE SEQUENCE [LARGE SCALE GENOMIC DNA]</scope>
    <source>
        <strain evidence="9 10">T37</strain>
    </source>
</reference>
<dbReference type="RefSeq" id="WP_164365571.1">
    <property type="nucleotide sequence ID" value="NZ_CP066776.1"/>
</dbReference>
<dbReference type="InterPro" id="IPR020084">
    <property type="entry name" value="NUDIX_hydrolase_CS"/>
</dbReference>
<dbReference type="Pfam" id="PF00293">
    <property type="entry name" value="NUDIX"/>
    <property type="match status" value="1"/>
</dbReference>
<protein>
    <recommendedName>
        <fullName evidence="4">GDP-mannose pyrophosphatase</fullName>
    </recommendedName>
    <alternativeName>
        <fullName evidence="6">GDP-mannose hydrolase</fullName>
    </alternativeName>
    <alternativeName>
        <fullName evidence="7">GDPMK</fullName>
    </alternativeName>
</protein>
<dbReference type="GO" id="GO:0016787">
    <property type="term" value="F:hydrolase activity"/>
    <property type="evidence" value="ECO:0007669"/>
    <property type="project" value="UniProtKB-KW"/>
</dbReference>
<dbReference type="SUPFAM" id="SSF55811">
    <property type="entry name" value="Nudix"/>
    <property type="match status" value="1"/>
</dbReference>
<evidence type="ECO:0000259" key="8">
    <source>
        <dbReference type="PROSITE" id="PS51462"/>
    </source>
</evidence>
<dbReference type="PROSITE" id="PS51462">
    <property type="entry name" value="NUDIX"/>
    <property type="match status" value="1"/>
</dbReference>
<dbReference type="GO" id="GO:0006753">
    <property type="term" value="P:nucleoside phosphate metabolic process"/>
    <property type="evidence" value="ECO:0007669"/>
    <property type="project" value="TreeGrafter"/>
</dbReference>
<dbReference type="GO" id="GO:0019693">
    <property type="term" value="P:ribose phosphate metabolic process"/>
    <property type="evidence" value="ECO:0007669"/>
    <property type="project" value="TreeGrafter"/>
</dbReference>
<dbReference type="PANTHER" id="PTHR11839:SF18">
    <property type="entry name" value="NUDIX HYDROLASE DOMAIN-CONTAINING PROTEIN"/>
    <property type="match status" value="1"/>
</dbReference>
<evidence type="ECO:0000256" key="5">
    <source>
        <dbReference type="ARBA" id="ARBA00022801"/>
    </source>
</evidence>
<dbReference type="PROSITE" id="PS00893">
    <property type="entry name" value="NUDIX_BOX"/>
    <property type="match status" value="1"/>
</dbReference>
<evidence type="ECO:0000256" key="7">
    <source>
        <dbReference type="ARBA" id="ARBA00032272"/>
    </source>
</evidence>
<dbReference type="AlphaFoldDB" id="A0A6B3LDY7"/>
<gene>
    <name evidence="9" type="ORF">G3M56_004755</name>
</gene>
<sequence length="191" mass="20970">MPEAPDSPWTIHSAETKYDNPWIKVVEHQVTNPAGNPGIYGVVEFKNTAVAVIPVDDEGHTWLVGQYRFPTKTYEWEVPEGGAPIGESTIACAARELKEEVGLSAIHYQPILEMQLSNCVSTELTASFVATGITHGEAEPEETEQLAVRRLPLRDAFEMVHRGDICDAMSVASLLRLELMLARGEIELAGV</sequence>
<dbReference type="PANTHER" id="PTHR11839">
    <property type="entry name" value="UDP/ADP-SUGAR PYROPHOSPHATASE"/>
    <property type="match status" value="1"/>
</dbReference>
<organism evidence="9 10">
    <name type="scientific">Sulfuriroseicoccus oceanibius</name>
    <dbReference type="NCBI Taxonomy" id="2707525"/>
    <lineage>
        <taxon>Bacteria</taxon>
        <taxon>Pseudomonadati</taxon>
        <taxon>Verrucomicrobiota</taxon>
        <taxon>Verrucomicrobiia</taxon>
        <taxon>Verrucomicrobiales</taxon>
        <taxon>Verrucomicrobiaceae</taxon>
        <taxon>Sulfuriroseicoccus</taxon>
    </lineage>
</organism>
<evidence type="ECO:0000256" key="2">
    <source>
        <dbReference type="ARBA" id="ARBA00001946"/>
    </source>
</evidence>
<accession>A0A6B3LDY7</accession>
<comment type="similarity">
    <text evidence="3">Belongs to the Nudix hydrolase family. NudK subfamily.</text>
</comment>
<dbReference type="InterPro" id="IPR015797">
    <property type="entry name" value="NUDIX_hydrolase-like_dom_sf"/>
</dbReference>
<comment type="catalytic activity">
    <reaction evidence="1">
        <text>GDP-alpha-D-mannose + H2O = alpha-D-mannose 1-phosphate + GMP + 2 H(+)</text>
        <dbReference type="Rhea" id="RHEA:27978"/>
        <dbReference type="ChEBI" id="CHEBI:15377"/>
        <dbReference type="ChEBI" id="CHEBI:15378"/>
        <dbReference type="ChEBI" id="CHEBI:57527"/>
        <dbReference type="ChEBI" id="CHEBI:58115"/>
        <dbReference type="ChEBI" id="CHEBI:58409"/>
    </reaction>
</comment>
<keyword evidence="5 9" id="KW-0378">Hydrolase</keyword>
<dbReference type="Gene3D" id="3.90.79.10">
    <property type="entry name" value="Nucleoside Triphosphate Pyrophosphohydrolase"/>
    <property type="match status" value="1"/>
</dbReference>
<dbReference type="EMBL" id="CP066776">
    <property type="protein sequence ID" value="QQL45895.1"/>
    <property type="molecule type" value="Genomic_DNA"/>
</dbReference>
<feature type="domain" description="Nudix hydrolase" evidence="8">
    <location>
        <begin position="45"/>
        <end position="173"/>
    </location>
</feature>
<name>A0A6B3LDY7_9BACT</name>
<keyword evidence="10" id="KW-1185">Reference proteome</keyword>
<dbReference type="CDD" id="cd24161">
    <property type="entry name" value="NUDIX_ADPRase_Ndx2"/>
    <property type="match status" value="1"/>
</dbReference>
<evidence type="ECO:0000313" key="10">
    <source>
        <dbReference type="Proteomes" id="UP000475117"/>
    </source>
</evidence>
<proteinExistence type="inferred from homology"/>
<comment type="cofactor">
    <cofactor evidence="2">
        <name>Mg(2+)</name>
        <dbReference type="ChEBI" id="CHEBI:18420"/>
    </cofactor>
</comment>
<dbReference type="Proteomes" id="UP000475117">
    <property type="component" value="Chromosome"/>
</dbReference>